<name>A0A151P9Z7_ALLMI</name>
<keyword evidence="2" id="KW-1185">Reference proteome</keyword>
<protein>
    <submittedName>
        <fullName evidence="1">Uncharacterized protein</fullName>
    </submittedName>
</protein>
<evidence type="ECO:0000313" key="2">
    <source>
        <dbReference type="Proteomes" id="UP000050525"/>
    </source>
</evidence>
<sequence>MEKAMVQAKWGVPGEEENTGEIQVFRSSSCMQGRGITCTWGCAIRITASLGQGPAYVLVLAVVDPGSDPAAGLAGHHGRVAG</sequence>
<dbReference type="AlphaFoldDB" id="A0A151P9Z7"/>
<accession>A0A151P9Z7</accession>
<organism evidence="1 2">
    <name type="scientific">Alligator mississippiensis</name>
    <name type="common">American alligator</name>
    <dbReference type="NCBI Taxonomy" id="8496"/>
    <lineage>
        <taxon>Eukaryota</taxon>
        <taxon>Metazoa</taxon>
        <taxon>Chordata</taxon>
        <taxon>Craniata</taxon>
        <taxon>Vertebrata</taxon>
        <taxon>Euteleostomi</taxon>
        <taxon>Archelosauria</taxon>
        <taxon>Archosauria</taxon>
        <taxon>Crocodylia</taxon>
        <taxon>Alligatoridae</taxon>
        <taxon>Alligatorinae</taxon>
        <taxon>Alligator</taxon>
    </lineage>
</organism>
<comment type="caution">
    <text evidence="1">The sequence shown here is derived from an EMBL/GenBank/DDBJ whole genome shotgun (WGS) entry which is preliminary data.</text>
</comment>
<proteinExistence type="predicted"/>
<gene>
    <name evidence="1" type="ORF">Y1Q_0021488</name>
</gene>
<reference evidence="1 2" key="1">
    <citation type="journal article" date="2012" name="Genome Biol.">
        <title>Sequencing three crocodilian genomes to illuminate the evolution of archosaurs and amniotes.</title>
        <authorList>
            <person name="St John J.A."/>
            <person name="Braun E.L."/>
            <person name="Isberg S.R."/>
            <person name="Miles L.G."/>
            <person name="Chong A.Y."/>
            <person name="Gongora J."/>
            <person name="Dalzell P."/>
            <person name="Moran C."/>
            <person name="Bed'hom B."/>
            <person name="Abzhanov A."/>
            <person name="Burgess S.C."/>
            <person name="Cooksey A.M."/>
            <person name="Castoe T.A."/>
            <person name="Crawford N.G."/>
            <person name="Densmore L.D."/>
            <person name="Drew J.C."/>
            <person name="Edwards S.V."/>
            <person name="Faircloth B.C."/>
            <person name="Fujita M.K."/>
            <person name="Greenwold M.J."/>
            <person name="Hoffmann F.G."/>
            <person name="Howard J.M."/>
            <person name="Iguchi T."/>
            <person name="Janes D.E."/>
            <person name="Khan S.Y."/>
            <person name="Kohno S."/>
            <person name="de Koning A.J."/>
            <person name="Lance S.L."/>
            <person name="McCarthy F.M."/>
            <person name="McCormack J.E."/>
            <person name="Merchant M.E."/>
            <person name="Peterson D.G."/>
            <person name="Pollock D.D."/>
            <person name="Pourmand N."/>
            <person name="Raney B.J."/>
            <person name="Roessler K.A."/>
            <person name="Sanford J.R."/>
            <person name="Sawyer R.H."/>
            <person name="Schmidt C.J."/>
            <person name="Triplett E.W."/>
            <person name="Tuberville T.D."/>
            <person name="Venegas-Anaya M."/>
            <person name="Howard J.T."/>
            <person name="Jarvis E.D."/>
            <person name="Guillette L.J.Jr."/>
            <person name="Glenn T.C."/>
            <person name="Green R.E."/>
            <person name="Ray D.A."/>
        </authorList>
    </citation>
    <scope>NUCLEOTIDE SEQUENCE [LARGE SCALE GENOMIC DNA]</scope>
    <source>
        <strain evidence="1">KSC_2009_1</strain>
    </source>
</reference>
<dbReference type="Proteomes" id="UP000050525">
    <property type="component" value="Unassembled WGS sequence"/>
</dbReference>
<dbReference type="EMBL" id="AKHW03000533">
    <property type="protein sequence ID" value="KYO45853.1"/>
    <property type="molecule type" value="Genomic_DNA"/>
</dbReference>
<evidence type="ECO:0000313" key="1">
    <source>
        <dbReference type="EMBL" id="KYO45853.1"/>
    </source>
</evidence>